<dbReference type="PROSITE" id="PS51163">
    <property type="entry name" value="YRDC"/>
    <property type="match status" value="1"/>
</dbReference>
<keyword evidence="8" id="KW-0548">Nucleotidyltransferase</keyword>
<dbReference type="PANTHER" id="PTHR17490:SF16">
    <property type="entry name" value="THREONYLCARBAMOYL-AMP SYNTHASE"/>
    <property type="match status" value="1"/>
</dbReference>
<comment type="subcellular location">
    <subcellularLocation>
        <location evidence="1">Cytoplasm</location>
    </subcellularLocation>
</comment>
<keyword evidence="9" id="KW-0547">Nucleotide-binding</keyword>
<evidence type="ECO:0000313" key="14">
    <source>
        <dbReference type="EMBL" id="CAB4343765.1"/>
    </source>
</evidence>
<dbReference type="AlphaFoldDB" id="A0A6J5ZNE3"/>
<dbReference type="InterPro" id="IPR038385">
    <property type="entry name" value="Sua5/YwlC_C"/>
</dbReference>
<comment type="catalytic activity">
    <reaction evidence="12">
        <text>L-threonine + hydrogencarbonate + ATP = L-threonylcarbamoyladenylate + diphosphate + H2O</text>
        <dbReference type="Rhea" id="RHEA:36407"/>
        <dbReference type="ChEBI" id="CHEBI:15377"/>
        <dbReference type="ChEBI" id="CHEBI:17544"/>
        <dbReference type="ChEBI" id="CHEBI:30616"/>
        <dbReference type="ChEBI" id="CHEBI:33019"/>
        <dbReference type="ChEBI" id="CHEBI:57926"/>
        <dbReference type="ChEBI" id="CHEBI:73682"/>
        <dbReference type="EC" id="2.7.7.87"/>
    </reaction>
</comment>
<reference evidence="14" key="1">
    <citation type="submission" date="2020-05" db="EMBL/GenBank/DDBJ databases">
        <authorList>
            <person name="Chiriac C."/>
            <person name="Salcher M."/>
            <person name="Ghai R."/>
            <person name="Kavagutti S V."/>
        </authorList>
    </citation>
    <scope>NUCLEOTIDE SEQUENCE</scope>
</reference>
<keyword evidence="10" id="KW-0067">ATP-binding</keyword>
<dbReference type="GO" id="GO:0000049">
    <property type="term" value="F:tRNA binding"/>
    <property type="evidence" value="ECO:0007669"/>
    <property type="project" value="TreeGrafter"/>
</dbReference>
<dbReference type="GO" id="GO:0005524">
    <property type="term" value="F:ATP binding"/>
    <property type="evidence" value="ECO:0007669"/>
    <property type="project" value="UniProtKB-KW"/>
</dbReference>
<evidence type="ECO:0000256" key="12">
    <source>
        <dbReference type="ARBA" id="ARBA00048366"/>
    </source>
</evidence>
<dbReference type="EMBL" id="CAESAJ010000175">
    <property type="protein sequence ID" value="CAB4343765.1"/>
    <property type="molecule type" value="Genomic_DNA"/>
</dbReference>
<dbReference type="InterPro" id="IPR010923">
    <property type="entry name" value="T(6)A37_SUA5"/>
</dbReference>
<protein>
    <recommendedName>
        <fullName evidence="4">Threonylcarbamoyl-AMP synthase</fullName>
        <ecNumber evidence="3">2.7.7.87</ecNumber>
    </recommendedName>
    <alternativeName>
        <fullName evidence="11">L-threonylcarbamoyladenylate synthase</fullName>
    </alternativeName>
</protein>
<keyword evidence="5" id="KW-0963">Cytoplasm</keyword>
<dbReference type="Pfam" id="PF01300">
    <property type="entry name" value="Sua5_yciO_yrdC"/>
    <property type="match status" value="1"/>
</dbReference>
<evidence type="ECO:0000256" key="1">
    <source>
        <dbReference type="ARBA" id="ARBA00004496"/>
    </source>
</evidence>
<gene>
    <name evidence="14" type="ORF">UFOPK3770_01214</name>
</gene>
<dbReference type="NCBIfam" id="TIGR00057">
    <property type="entry name" value="L-threonylcarbamoyladenylate synthase"/>
    <property type="match status" value="1"/>
</dbReference>
<dbReference type="GO" id="GO:0061710">
    <property type="term" value="F:L-threonylcarbamoyladenylate synthase"/>
    <property type="evidence" value="ECO:0007669"/>
    <property type="project" value="UniProtKB-EC"/>
</dbReference>
<dbReference type="GO" id="GO:0006450">
    <property type="term" value="P:regulation of translational fidelity"/>
    <property type="evidence" value="ECO:0007669"/>
    <property type="project" value="TreeGrafter"/>
</dbReference>
<dbReference type="InterPro" id="IPR050156">
    <property type="entry name" value="TC-AMP_synthase_SUA5"/>
</dbReference>
<dbReference type="GO" id="GO:0005737">
    <property type="term" value="C:cytoplasm"/>
    <property type="evidence" value="ECO:0007669"/>
    <property type="project" value="UniProtKB-SubCell"/>
</dbReference>
<sequence length="344" mass="36664">MPFSLVYIWQSRARSGGDRPLIVADPAIAVDVLASGRLCAIPTETVYGLAANALNPQAVAAVFEAKNRPTNHPLIVHIAAMDALDLWIHDLPGWAHELAEAAWPGPLTLVGPSTSLASDAITGGQETVAVRIPDHHLTLEVLTRLHELEVHGVVAPSANRFGHVSPTTAQHVQNDLGEYLAAHDGVILDGGPCRVGVESTIVLATHNAPTILRPGGITRKFISEVTGLEILESTSHSPRVSGTLDSHYAPQARVTLLNTAEFDNQVHTKNPELSGAGLIAYRETATPDGMVRLCAPASAQEYAHELYGALRLADQQDLDSIIVVVPTDDGVAEAIRDRLQRAAF</sequence>
<dbReference type="EC" id="2.7.7.87" evidence="3"/>
<evidence type="ECO:0000256" key="7">
    <source>
        <dbReference type="ARBA" id="ARBA00022694"/>
    </source>
</evidence>
<dbReference type="InterPro" id="IPR006070">
    <property type="entry name" value="Sua5-like_dom"/>
</dbReference>
<dbReference type="PANTHER" id="PTHR17490">
    <property type="entry name" value="SUA5"/>
    <property type="match status" value="1"/>
</dbReference>
<dbReference type="Gene3D" id="3.90.870.10">
    <property type="entry name" value="DHBP synthase"/>
    <property type="match status" value="1"/>
</dbReference>
<name>A0A6J5ZNE3_9ZZZZ</name>
<evidence type="ECO:0000256" key="3">
    <source>
        <dbReference type="ARBA" id="ARBA00012584"/>
    </source>
</evidence>
<feature type="domain" description="YrdC-like" evidence="13">
    <location>
        <begin position="23"/>
        <end position="217"/>
    </location>
</feature>
<evidence type="ECO:0000256" key="2">
    <source>
        <dbReference type="ARBA" id="ARBA00007663"/>
    </source>
</evidence>
<dbReference type="PIRSF" id="PIRSF004930">
    <property type="entry name" value="Tln_factor_SUA5"/>
    <property type="match status" value="1"/>
</dbReference>
<dbReference type="GO" id="GO:0003725">
    <property type="term" value="F:double-stranded RNA binding"/>
    <property type="evidence" value="ECO:0007669"/>
    <property type="project" value="InterPro"/>
</dbReference>
<dbReference type="InterPro" id="IPR005145">
    <property type="entry name" value="Sua5_C"/>
</dbReference>
<organism evidence="14">
    <name type="scientific">freshwater metagenome</name>
    <dbReference type="NCBI Taxonomy" id="449393"/>
    <lineage>
        <taxon>unclassified sequences</taxon>
        <taxon>metagenomes</taxon>
        <taxon>ecological metagenomes</taxon>
    </lineage>
</organism>
<evidence type="ECO:0000256" key="11">
    <source>
        <dbReference type="ARBA" id="ARBA00029774"/>
    </source>
</evidence>
<dbReference type="Pfam" id="PF03481">
    <property type="entry name" value="Sua5_C"/>
    <property type="match status" value="1"/>
</dbReference>
<evidence type="ECO:0000256" key="5">
    <source>
        <dbReference type="ARBA" id="ARBA00022490"/>
    </source>
</evidence>
<evidence type="ECO:0000259" key="13">
    <source>
        <dbReference type="PROSITE" id="PS51163"/>
    </source>
</evidence>
<evidence type="ECO:0000256" key="6">
    <source>
        <dbReference type="ARBA" id="ARBA00022679"/>
    </source>
</evidence>
<comment type="similarity">
    <text evidence="2">Belongs to the SUA5 family.</text>
</comment>
<proteinExistence type="inferred from homology"/>
<evidence type="ECO:0000256" key="10">
    <source>
        <dbReference type="ARBA" id="ARBA00022840"/>
    </source>
</evidence>
<evidence type="ECO:0000256" key="9">
    <source>
        <dbReference type="ARBA" id="ARBA00022741"/>
    </source>
</evidence>
<dbReference type="Gene3D" id="3.40.50.11030">
    <property type="entry name" value="Threonylcarbamoyl-AMP synthase, C-terminal domain"/>
    <property type="match status" value="1"/>
</dbReference>
<keyword evidence="6" id="KW-0808">Transferase</keyword>
<dbReference type="InterPro" id="IPR017945">
    <property type="entry name" value="DHBP_synth_RibB-like_a/b_dom"/>
</dbReference>
<evidence type="ECO:0000256" key="4">
    <source>
        <dbReference type="ARBA" id="ARBA00015492"/>
    </source>
</evidence>
<dbReference type="GO" id="GO:0008033">
    <property type="term" value="P:tRNA processing"/>
    <property type="evidence" value="ECO:0007669"/>
    <property type="project" value="UniProtKB-KW"/>
</dbReference>
<evidence type="ECO:0000256" key="8">
    <source>
        <dbReference type="ARBA" id="ARBA00022695"/>
    </source>
</evidence>
<keyword evidence="7" id="KW-0819">tRNA processing</keyword>
<dbReference type="SUPFAM" id="SSF55821">
    <property type="entry name" value="YrdC/RibB"/>
    <property type="match status" value="1"/>
</dbReference>
<accession>A0A6J5ZNE3</accession>